<comment type="caution">
    <text evidence="1">The sequence shown here is derived from an EMBL/GenBank/DDBJ whole genome shotgun (WGS) entry which is preliminary data.</text>
</comment>
<dbReference type="Proteomes" id="UP001055115">
    <property type="component" value="Unassembled WGS sequence"/>
</dbReference>
<accession>A0AA37P6Q8</accession>
<protein>
    <submittedName>
        <fullName evidence="1">Uncharacterized protein</fullName>
    </submittedName>
</protein>
<evidence type="ECO:0000313" key="2">
    <source>
        <dbReference type="Proteomes" id="UP001055115"/>
    </source>
</evidence>
<dbReference type="GeneID" id="73321247"/>
<sequence length="167" mass="18610">MSQPQAPTAPDTAANALSRDTWSKDCVVFNGENGPIIASGNSFGPGISKVKARLCSLKFVDTTFCHALRIDIPLGLDNEDRGFGKVYQYRGLGHIDPVDYRSITLRFPVGDNKWDFEPAPPELLSRFPDRDDRKYCFVTVHLRENPTVVGYGLPFANASAPELEDWY</sequence>
<keyword evidence="2" id="KW-1185">Reference proteome</keyword>
<evidence type="ECO:0000313" key="1">
    <source>
        <dbReference type="EMBL" id="GKT40264.1"/>
    </source>
</evidence>
<dbReference type="AlphaFoldDB" id="A0AA37P6Q8"/>
<gene>
    <name evidence="1" type="ORF">ColSpa_00445</name>
</gene>
<dbReference type="EMBL" id="BQXU01000001">
    <property type="protein sequence ID" value="GKT40264.1"/>
    <property type="molecule type" value="Genomic_DNA"/>
</dbReference>
<reference evidence="1 2" key="1">
    <citation type="submission" date="2022-03" db="EMBL/GenBank/DDBJ databases">
        <title>Genome data of Colletotrichum spp.</title>
        <authorList>
            <person name="Utami Y.D."/>
            <person name="Hiruma K."/>
        </authorList>
    </citation>
    <scope>NUCLEOTIDE SEQUENCE [LARGE SCALE GENOMIC DNA]</scope>
    <source>
        <strain evidence="1 2">MAFF 239500</strain>
    </source>
</reference>
<organism evidence="1 2">
    <name type="scientific">Colletotrichum spaethianum</name>
    <dbReference type="NCBI Taxonomy" id="700344"/>
    <lineage>
        <taxon>Eukaryota</taxon>
        <taxon>Fungi</taxon>
        <taxon>Dikarya</taxon>
        <taxon>Ascomycota</taxon>
        <taxon>Pezizomycotina</taxon>
        <taxon>Sordariomycetes</taxon>
        <taxon>Hypocreomycetidae</taxon>
        <taxon>Glomerellales</taxon>
        <taxon>Glomerellaceae</taxon>
        <taxon>Colletotrichum</taxon>
        <taxon>Colletotrichum spaethianum species complex</taxon>
    </lineage>
</organism>
<name>A0AA37P6Q8_9PEZI</name>
<proteinExistence type="predicted"/>
<dbReference type="RefSeq" id="XP_049122614.1">
    <property type="nucleotide sequence ID" value="XM_049266657.1"/>
</dbReference>